<dbReference type="PANTHER" id="PTHR22726">
    <property type="entry name" value="METALLOENDOPEPTIDASE OMA1"/>
    <property type="match status" value="1"/>
</dbReference>
<keyword evidence="4" id="KW-0378">Hydrolase</keyword>
<accession>A0A0N8PNC2</accession>
<dbReference type="OrthoDB" id="9810445at2"/>
<protein>
    <submittedName>
        <fullName evidence="9">Putative Zn-dependent protease, contains TPR repeats</fullName>
    </submittedName>
</protein>
<dbReference type="RefSeq" id="WP_054965370.1">
    <property type="nucleotide sequence ID" value="NZ_FMUN01000005.1"/>
</dbReference>
<dbReference type="Gene3D" id="3.30.2010.10">
    <property type="entry name" value="Metalloproteases ('zincins'), catalytic domain"/>
    <property type="match status" value="1"/>
</dbReference>
<comment type="cofactor">
    <cofactor evidence="1">
        <name>Zn(2+)</name>
        <dbReference type="ChEBI" id="CHEBI:29105"/>
    </cofactor>
</comment>
<dbReference type="Gene3D" id="1.25.40.10">
    <property type="entry name" value="Tetratricopeptide repeat domain"/>
    <property type="match status" value="1"/>
</dbReference>
<evidence type="ECO:0000256" key="5">
    <source>
        <dbReference type="ARBA" id="ARBA00022833"/>
    </source>
</evidence>
<dbReference type="InterPro" id="IPR011990">
    <property type="entry name" value="TPR-like_helical_dom_sf"/>
</dbReference>
<dbReference type="Pfam" id="PF01435">
    <property type="entry name" value="Peptidase_M48"/>
    <property type="match status" value="1"/>
</dbReference>
<organism evidence="9 10">
    <name type="scientific">Thiohalorhabdus denitrificans</name>
    <dbReference type="NCBI Taxonomy" id="381306"/>
    <lineage>
        <taxon>Bacteria</taxon>
        <taxon>Pseudomonadati</taxon>
        <taxon>Pseudomonadota</taxon>
        <taxon>Gammaproteobacteria</taxon>
        <taxon>Thiohalorhabdales</taxon>
        <taxon>Thiohalorhabdaceae</taxon>
        <taxon>Thiohalorhabdus</taxon>
    </lineage>
</organism>
<evidence type="ECO:0000256" key="4">
    <source>
        <dbReference type="ARBA" id="ARBA00022801"/>
    </source>
</evidence>
<evidence type="ECO:0000256" key="3">
    <source>
        <dbReference type="ARBA" id="ARBA00022723"/>
    </source>
</evidence>
<name>A0A0N8PNC2_9GAMM</name>
<keyword evidence="7" id="KW-0732">Signal</keyword>
<evidence type="ECO:0000256" key="2">
    <source>
        <dbReference type="ARBA" id="ARBA00022670"/>
    </source>
</evidence>
<evidence type="ECO:0000313" key="9">
    <source>
        <dbReference type="EMBL" id="SCY37746.1"/>
    </source>
</evidence>
<dbReference type="GO" id="GO:0016020">
    <property type="term" value="C:membrane"/>
    <property type="evidence" value="ECO:0007669"/>
    <property type="project" value="TreeGrafter"/>
</dbReference>
<evidence type="ECO:0000259" key="8">
    <source>
        <dbReference type="Pfam" id="PF01435"/>
    </source>
</evidence>
<keyword evidence="6" id="KW-0482">Metalloprotease</keyword>
<sequence length="484" mass="52575">MPRSSTSFSAATARRGLALLLAGLLALAPPAAADQLPSLGSQSGGALTATQEQQIGQEFLAQARRELTFVEDPEVLGYVRAIGHRIAAQTDFDAYPFHFYVVEDPSLNAFAVPGGHIFLHSGLIEATDSAAELAGVLAHEIAHITQRHLARQVAASQETQLQSLLLVLAGVMAGMQGQGEAAQALVAGASAYSQQEMLSYSRSHEHEADRLGVGYLARSGFEPEGLPAFLEELQNWSSLQGQAPPAYMSTHPLTRDRISDARNRASRMRAAAESTPLGEGTYQRVRARVQAVTAESPEQAYRRFAEQVEDDPQDQAARYGLSLAARFTGRTEEALDLLRDLIEQAPEEVAYRGSLAEALLEAGRPEEAIRSLRAALERRPGAPELREQLGRAQLAAGDAEAARDILKEVTRDHPRRASSHRALGEAYSRLGDSIRAHRAEAEARWIAGQRAEALQQLRLAERLAQEQGSDQLGQIQARIQELRL</sequence>
<feature type="domain" description="Peptidase M48" evidence="8">
    <location>
        <begin position="77"/>
        <end position="264"/>
    </location>
</feature>
<keyword evidence="10" id="KW-1185">Reference proteome</keyword>
<evidence type="ECO:0000256" key="7">
    <source>
        <dbReference type="SAM" id="SignalP"/>
    </source>
</evidence>
<dbReference type="GO" id="GO:0004222">
    <property type="term" value="F:metalloendopeptidase activity"/>
    <property type="evidence" value="ECO:0007669"/>
    <property type="project" value="InterPro"/>
</dbReference>
<feature type="signal peptide" evidence="7">
    <location>
        <begin position="1"/>
        <end position="33"/>
    </location>
</feature>
<dbReference type="AlphaFoldDB" id="A0A0N8PNC2"/>
<feature type="chain" id="PRO_5010429651" evidence="7">
    <location>
        <begin position="34"/>
        <end position="484"/>
    </location>
</feature>
<dbReference type="STRING" id="381306.AN478_04220"/>
<evidence type="ECO:0000256" key="1">
    <source>
        <dbReference type="ARBA" id="ARBA00001947"/>
    </source>
</evidence>
<dbReference type="Pfam" id="PF14559">
    <property type="entry name" value="TPR_19"/>
    <property type="match status" value="2"/>
</dbReference>
<dbReference type="CDD" id="cd07333">
    <property type="entry name" value="M48C_bepA_like"/>
    <property type="match status" value="1"/>
</dbReference>
<keyword evidence="3" id="KW-0479">Metal-binding</keyword>
<gene>
    <name evidence="9" type="ORF">SAMN05661077_1934</name>
</gene>
<dbReference type="SUPFAM" id="SSF48452">
    <property type="entry name" value="TPR-like"/>
    <property type="match status" value="1"/>
</dbReference>
<keyword evidence="2 9" id="KW-0645">Protease</keyword>
<keyword evidence="5" id="KW-0862">Zinc</keyword>
<dbReference type="GO" id="GO:0046872">
    <property type="term" value="F:metal ion binding"/>
    <property type="evidence" value="ECO:0007669"/>
    <property type="project" value="UniProtKB-KW"/>
</dbReference>
<dbReference type="InterPro" id="IPR001915">
    <property type="entry name" value="Peptidase_M48"/>
</dbReference>
<dbReference type="InterPro" id="IPR051156">
    <property type="entry name" value="Mito/Outer_Membr_Metalloprot"/>
</dbReference>
<dbReference type="Proteomes" id="UP000183104">
    <property type="component" value="Unassembled WGS sequence"/>
</dbReference>
<dbReference type="GO" id="GO:0051603">
    <property type="term" value="P:proteolysis involved in protein catabolic process"/>
    <property type="evidence" value="ECO:0007669"/>
    <property type="project" value="TreeGrafter"/>
</dbReference>
<evidence type="ECO:0000256" key="6">
    <source>
        <dbReference type="ARBA" id="ARBA00023049"/>
    </source>
</evidence>
<evidence type="ECO:0000313" key="10">
    <source>
        <dbReference type="Proteomes" id="UP000183104"/>
    </source>
</evidence>
<reference evidence="10" key="1">
    <citation type="submission" date="2016-10" db="EMBL/GenBank/DDBJ databases">
        <authorList>
            <person name="Varghese N."/>
        </authorList>
    </citation>
    <scope>NUCLEOTIDE SEQUENCE [LARGE SCALE GENOMIC DNA]</scope>
    <source>
        <strain evidence="10">HL 19</strain>
    </source>
</reference>
<dbReference type="EMBL" id="FMUN01000005">
    <property type="protein sequence ID" value="SCY37746.1"/>
    <property type="molecule type" value="Genomic_DNA"/>
</dbReference>
<proteinExistence type="predicted"/>
<dbReference type="PANTHER" id="PTHR22726:SF1">
    <property type="entry name" value="METALLOENDOPEPTIDASE OMA1, MITOCHONDRIAL"/>
    <property type="match status" value="1"/>
</dbReference>